<comment type="caution">
    <text evidence="2">The sequence shown here is derived from an EMBL/GenBank/DDBJ whole genome shotgun (WGS) entry which is preliminary data.</text>
</comment>
<protein>
    <submittedName>
        <fullName evidence="2">YggT family protein</fullName>
    </submittedName>
</protein>
<reference evidence="2 3" key="1">
    <citation type="submission" date="2017-07" db="EMBL/GenBank/DDBJ databases">
        <title>Draft whole genome sequences of clinical Proprionibacteriaceae strains.</title>
        <authorList>
            <person name="Bernier A.-M."/>
            <person name="Bernard K."/>
            <person name="Domingo M.-C."/>
        </authorList>
    </citation>
    <scope>NUCLEOTIDE SEQUENCE [LARGE SCALE GENOMIC DNA]</scope>
    <source>
        <strain evidence="2 3">NML 160184</strain>
    </source>
</reference>
<keyword evidence="1" id="KW-1133">Transmembrane helix</keyword>
<sequence>MALLLIILFYALQVYSWILMARVIMSWVPMFVPQFTPRGVLLVVFEAVYTVTDPPLKVLQKFIPPVRIGNIALDVAFLVLFVLVMVAMQGVVMLLRLV</sequence>
<gene>
    <name evidence="2" type="ORF">CGZ92_05190</name>
</gene>
<organism evidence="2 3">
    <name type="scientific">Parenemella sanctibonifatiensis</name>
    <dbReference type="NCBI Taxonomy" id="2016505"/>
    <lineage>
        <taxon>Bacteria</taxon>
        <taxon>Bacillati</taxon>
        <taxon>Actinomycetota</taxon>
        <taxon>Actinomycetes</taxon>
        <taxon>Propionibacteriales</taxon>
        <taxon>Propionibacteriaceae</taxon>
        <taxon>Parenemella</taxon>
    </lineage>
</organism>
<dbReference type="RefSeq" id="WP_094450313.1">
    <property type="nucleotide sequence ID" value="NZ_NMVI01000013.1"/>
</dbReference>
<feature type="transmembrane region" description="Helical" evidence="1">
    <location>
        <begin position="71"/>
        <end position="95"/>
    </location>
</feature>
<evidence type="ECO:0000313" key="3">
    <source>
        <dbReference type="Proteomes" id="UP000216533"/>
    </source>
</evidence>
<evidence type="ECO:0000313" key="2">
    <source>
        <dbReference type="EMBL" id="OYN88326.1"/>
    </source>
</evidence>
<dbReference type="Proteomes" id="UP000216533">
    <property type="component" value="Unassembled WGS sequence"/>
</dbReference>
<dbReference type="AlphaFoldDB" id="A0A255E9Y5"/>
<dbReference type="GO" id="GO:0016020">
    <property type="term" value="C:membrane"/>
    <property type="evidence" value="ECO:0007669"/>
    <property type="project" value="InterPro"/>
</dbReference>
<evidence type="ECO:0000256" key="1">
    <source>
        <dbReference type="SAM" id="Phobius"/>
    </source>
</evidence>
<dbReference type="EMBL" id="NMVI01000013">
    <property type="protein sequence ID" value="OYN88326.1"/>
    <property type="molecule type" value="Genomic_DNA"/>
</dbReference>
<dbReference type="Pfam" id="PF02325">
    <property type="entry name" value="CCB3_YggT"/>
    <property type="match status" value="1"/>
</dbReference>
<name>A0A255E9Y5_9ACTN</name>
<keyword evidence="1" id="KW-0812">Transmembrane</keyword>
<proteinExistence type="predicted"/>
<keyword evidence="1" id="KW-0472">Membrane</keyword>
<accession>A0A255E9Y5</accession>
<dbReference type="InterPro" id="IPR003425">
    <property type="entry name" value="CCB3/YggT"/>
</dbReference>